<sequence>MTADTTNAAPDPSAPHEIELLSFRVEDHEYSVDIMSVREIRGWTRTTSLPHSPSYVRGVINLRGTVLPVIDLAMRLGMDPTEPDDRNVIIVIDVDGRTLGLRVDAVSDILTLPTEKLRSPPEIAADENQTFLRALTIIDERMVRVLDLSSIMPDIGEVAA</sequence>
<feature type="domain" description="CheW-like" evidence="1">
    <location>
        <begin position="17"/>
        <end position="157"/>
    </location>
</feature>
<dbReference type="GO" id="GO:0007165">
    <property type="term" value="P:signal transduction"/>
    <property type="evidence" value="ECO:0007669"/>
    <property type="project" value="InterPro"/>
</dbReference>
<evidence type="ECO:0000313" key="2">
    <source>
        <dbReference type="EMBL" id="MXQ06897.1"/>
    </source>
</evidence>
<dbReference type="Gene3D" id="2.40.50.180">
    <property type="entry name" value="CheA-289, Domain 4"/>
    <property type="match status" value="1"/>
</dbReference>
<dbReference type="EMBL" id="WUPT01000001">
    <property type="protein sequence ID" value="MXQ06897.1"/>
    <property type="molecule type" value="Genomic_DNA"/>
</dbReference>
<dbReference type="InterPro" id="IPR036061">
    <property type="entry name" value="CheW-like_dom_sf"/>
</dbReference>
<dbReference type="PANTHER" id="PTHR22617">
    <property type="entry name" value="CHEMOTAXIS SENSOR HISTIDINE KINASE-RELATED"/>
    <property type="match status" value="1"/>
</dbReference>
<dbReference type="InterPro" id="IPR002545">
    <property type="entry name" value="CheW-lke_dom"/>
</dbReference>
<dbReference type="SUPFAM" id="SSF50341">
    <property type="entry name" value="CheW-like"/>
    <property type="match status" value="1"/>
</dbReference>
<dbReference type="AlphaFoldDB" id="A0A7C9MPZ4"/>
<dbReference type="CDD" id="cd00732">
    <property type="entry name" value="CheW"/>
    <property type="match status" value="1"/>
</dbReference>
<dbReference type="GO" id="GO:0005829">
    <property type="term" value="C:cytosol"/>
    <property type="evidence" value="ECO:0007669"/>
    <property type="project" value="TreeGrafter"/>
</dbReference>
<organism evidence="2 3">
    <name type="scientific">Kangsaoukella pontilimi</name>
    <dbReference type="NCBI Taxonomy" id="2691042"/>
    <lineage>
        <taxon>Bacteria</taxon>
        <taxon>Pseudomonadati</taxon>
        <taxon>Pseudomonadota</taxon>
        <taxon>Alphaproteobacteria</taxon>
        <taxon>Rhodobacterales</taxon>
        <taxon>Paracoccaceae</taxon>
        <taxon>Kangsaoukella</taxon>
    </lineage>
</organism>
<evidence type="ECO:0000259" key="1">
    <source>
        <dbReference type="PROSITE" id="PS50851"/>
    </source>
</evidence>
<gene>
    <name evidence="2" type="ORF">GQ651_03460</name>
</gene>
<dbReference type="InterPro" id="IPR039315">
    <property type="entry name" value="CheW"/>
</dbReference>
<reference evidence="2 3" key="1">
    <citation type="submission" date="2019-12" db="EMBL/GenBank/DDBJ databases">
        <authorList>
            <person name="Lee S.D."/>
        </authorList>
    </citation>
    <scope>NUCLEOTIDE SEQUENCE [LARGE SCALE GENOMIC DNA]</scope>
    <source>
        <strain evidence="2 3">GH1-50</strain>
    </source>
</reference>
<keyword evidence="3" id="KW-1185">Reference proteome</keyword>
<dbReference type="RefSeq" id="WP_160762809.1">
    <property type="nucleotide sequence ID" value="NZ_WUPT01000001.1"/>
</dbReference>
<dbReference type="Pfam" id="PF01584">
    <property type="entry name" value="CheW"/>
    <property type="match status" value="1"/>
</dbReference>
<reference evidence="2 3" key="2">
    <citation type="submission" date="2020-03" db="EMBL/GenBank/DDBJ databases">
        <title>Kangsaoukella pontilimi gen. nov., sp. nov., a new member of the family Rhodobacteraceae isolated from a tidal mudflat.</title>
        <authorList>
            <person name="Kim I.S."/>
        </authorList>
    </citation>
    <scope>NUCLEOTIDE SEQUENCE [LARGE SCALE GENOMIC DNA]</scope>
    <source>
        <strain evidence="2 3">GH1-50</strain>
    </source>
</reference>
<evidence type="ECO:0000313" key="3">
    <source>
        <dbReference type="Proteomes" id="UP000480350"/>
    </source>
</evidence>
<dbReference type="SMART" id="SM00260">
    <property type="entry name" value="CheW"/>
    <property type="match status" value="1"/>
</dbReference>
<name>A0A7C9MPZ4_9RHOB</name>
<dbReference type="Gene3D" id="2.30.30.40">
    <property type="entry name" value="SH3 Domains"/>
    <property type="match status" value="1"/>
</dbReference>
<proteinExistence type="predicted"/>
<protein>
    <submittedName>
        <fullName evidence="2">Chemotaxis protein CheW</fullName>
    </submittedName>
</protein>
<dbReference type="PROSITE" id="PS50851">
    <property type="entry name" value="CHEW"/>
    <property type="match status" value="1"/>
</dbReference>
<comment type="caution">
    <text evidence="2">The sequence shown here is derived from an EMBL/GenBank/DDBJ whole genome shotgun (WGS) entry which is preliminary data.</text>
</comment>
<dbReference type="PANTHER" id="PTHR22617:SF23">
    <property type="entry name" value="CHEMOTAXIS PROTEIN CHEW"/>
    <property type="match status" value="1"/>
</dbReference>
<accession>A0A7C9MPZ4</accession>
<dbReference type="Proteomes" id="UP000480350">
    <property type="component" value="Unassembled WGS sequence"/>
</dbReference>
<dbReference type="GO" id="GO:0006935">
    <property type="term" value="P:chemotaxis"/>
    <property type="evidence" value="ECO:0007669"/>
    <property type="project" value="InterPro"/>
</dbReference>